<name>A0A9P1FL70_9DINO</name>
<feature type="signal peptide" evidence="1">
    <location>
        <begin position="1"/>
        <end position="29"/>
    </location>
</feature>
<evidence type="ECO:0000313" key="5">
    <source>
        <dbReference type="Proteomes" id="UP001152797"/>
    </source>
</evidence>
<evidence type="ECO:0000313" key="2">
    <source>
        <dbReference type="EMBL" id="CAI3978082.1"/>
    </source>
</evidence>
<dbReference type="EMBL" id="CAMXCT010000387">
    <property type="protein sequence ID" value="CAI3978082.1"/>
    <property type="molecule type" value="Genomic_DNA"/>
</dbReference>
<reference evidence="2" key="1">
    <citation type="submission" date="2022-10" db="EMBL/GenBank/DDBJ databases">
        <authorList>
            <person name="Chen Y."/>
            <person name="Dougan E. K."/>
            <person name="Chan C."/>
            <person name="Rhodes N."/>
            <person name="Thang M."/>
        </authorList>
    </citation>
    <scope>NUCLEOTIDE SEQUENCE</scope>
</reference>
<accession>A0A9P1FL70</accession>
<organism evidence="2">
    <name type="scientific">Cladocopium goreaui</name>
    <dbReference type="NCBI Taxonomy" id="2562237"/>
    <lineage>
        <taxon>Eukaryota</taxon>
        <taxon>Sar</taxon>
        <taxon>Alveolata</taxon>
        <taxon>Dinophyceae</taxon>
        <taxon>Suessiales</taxon>
        <taxon>Symbiodiniaceae</taxon>
        <taxon>Cladocopium</taxon>
    </lineage>
</organism>
<sequence length="290" mass="32106">MPAKSCEHTAVMPEMLVASFVWGVLVCAAQECEEAPMLQMSERSWAPLGATGPSLQIEAEDNPTMVAEGGGQGPHIHTLHAEHYLLQNQGSFSFWHLPGLNAIASKRLVNFQIFAHYSGHNSYLKGLLVNWDNQGEQPGALEMTSEDCRWRAQTAGHGWHDFDGPEHLSAFLAVGQDQGHLRVEMLMPQTEGSEGFKNGFKKVAHLYTMCKPGHHINVKIIMFSQEHVSLVQGQLGRHSAAKATVATVVSGTAGQRWRRDQEFLMNKSWMELGGTFGAAYLKRMRTPTPF</sequence>
<evidence type="ECO:0000256" key="1">
    <source>
        <dbReference type="SAM" id="SignalP"/>
    </source>
</evidence>
<gene>
    <name evidence="2" type="ORF">C1SCF055_LOCUS6165</name>
</gene>
<proteinExistence type="predicted"/>
<dbReference type="EMBL" id="CAMXCT020000387">
    <property type="protein sequence ID" value="CAL1131457.1"/>
    <property type="molecule type" value="Genomic_DNA"/>
</dbReference>
<evidence type="ECO:0000313" key="4">
    <source>
        <dbReference type="EMBL" id="CAL4765394.1"/>
    </source>
</evidence>
<dbReference type="Proteomes" id="UP001152797">
    <property type="component" value="Unassembled WGS sequence"/>
</dbReference>
<feature type="chain" id="PRO_5043271995" evidence="1">
    <location>
        <begin position="30"/>
        <end position="290"/>
    </location>
</feature>
<dbReference type="EMBL" id="CAMXCT030000387">
    <property type="protein sequence ID" value="CAL4765394.1"/>
    <property type="molecule type" value="Genomic_DNA"/>
</dbReference>
<evidence type="ECO:0000313" key="3">
    <source>
        <dbReference type="EMBL" id="CAL1131457.1"/>
    </source>
</evidence>
<dbReference type="AlphaFoldDB" id="A0A9P1FL70"/>
<keyword evidence="1" id="KW-0732">Signal</keyword>
<keyword evidence="5" id="KW-1185">Reference proteome</keyword>
<comment type="caution">
    <text evidence="2">The sequence shown here is derived from an EMBL/GenBank/DDBJ whole genome shotgun (WGS) entry which is preliminary data.</text>
</comment>
<protein>
    <submittedName>
        <fullName evidence="4">Autophagy-related protein 18a</fullName>
    </submittedName>
</protein>
<reference evidence="3" key="2">
    <citation type="submission" date="2024-04" db="EMBL/GenBank/DDBJ databases">
        <authorList>
            <person name="Chen Y."/>
            <person name="Shah S."/>
            <person name="Dougan E. K."/>
            <person name="Thang M."/>
            <person name="Chan C."/>
        </authorList>
    </citation>
    <scope>NUCLEOTIDE SEQUENCE [LARGE SCALE GENOMIC DNA]</scope>
</reference>